<accession>A0A420HA55</accession>
<sequence length="267" mass="30665">MSSITTVELTSRLSTNEPPHVERQIGFRFLDVLYIKDTPVACQAEVDASDSMSVMTLHSDIPMCVTEHQSLSISYHLPKLHEEVTDVQQLYVVQHAIMPKDYHEFIIQISEDTTHIRLPQQPFIVKCGILDIDCSVAPVQLSSNVPIRALKVVRHDAFELEPAEFYVGTRHKEFDIDFGINYSTNVNILYMPHRFSVPLDLLKSMYVTKSLKCEIGPKPRFWMMTSYDKLPINKVSSKSITHVSAFVIMPNVPYMCQTKQWNYNKLD</sequence>
<evidence type="ECO:0000313" key="1">
    <source>
        <dbReference type="EMBL" id="RKF54316.1"/>
    </source>
</evidence>
<proteinExistence type="predicted"/>
<keyword evidence="2" id="KW-1185">Reference proteome</keyword>
<gene>
    <name evidence="1" type="ORF">OnM2_098035</name>
</gene>
<evidence type="ECO:0000313" key="2">
    <source>
        <dbReference type="Proteomes" id="UP000286134"/>
    </source>
</evidence>
<organism evidence="1 2">
    <name type="scientific">Erysiphe neolycopersici</name>
    <dbReference type="NCBI Taxonomy" id="212602"/>
    <lineage>
        <taxon>Eukaryota</taxon>
        <taxon>Fungi</taxon>
        <taxon>Dikarya</taxon>
        <taxon>Ascomycota</taxon>
        <taxon>Pezizomycotina</taxon>
        <taxon>Leotiomycetes</taxon>
        <taxon>Erysiphales</taxon>
        <taxon>Erysiphaceae</taxon>
        <taxon>Erysiphe</taxon>
    </lineage>
</organism>
<dbReference type="Proteomes" id="UP000286134">
    <property type="component" value="Unassembled WGS sequence"/>
</dbReference>
<name>A0A420HA55_9PEZI</name>
<reference evidence="1 2" key="1">
    <citation type="journal article" date="2018" name="BMC Genomics">
        <title>Comparative genome analyses reveal sequence features reflecting distinct modes of host-adaptation between dicot and monocot powdery mildew.</title>
        <authorList>
            <person name="Wu Y."/>
            <person name="Ma X."/>
            <person name="Pan Z."/>
            <person name="Kale S.D."/>
            <person name="Song Y."/>
            <person name="King H."/>
            <person name="Zhang Q."/>
            <person name="Presley C."/>
            <person name="Deng X."/>
            <person name="Wei C.I."/>
            <person name="Xiao S."/>
        </authorList>
    </citation>
    <scope>NUCLEOTIDE SEQUENCE [LARGE SCALE GENOMIC DNA]</scope>
    <source>
        <strain evidence="1">UMSG2</strain>
    </source>
</reference>
<dbReference type="AlphaFoldDB" id="A0A420HA55"/>
<comment type="caution">
    <text evidence="1">The sequence shown here is derived from an EMBL/GenBank/DDBJ whole genome shotgun (WGS) entry which is preliminary data.</text>
</comment>
<protein>
    <submittedName>
        <fullName evidence="1">Uncharacterized protein</fullName>
    </submittedName>
</protein>
<dbReference type="EMBL" id="MCFK01009885">
    <property type="protein sequence ID" value="RKF54316.1"/>
    <property type="molecule type" value="Genomic_DNA"/>
</dbReference>